<feature type="transmembrane region" description="Helical" evidence="2">
    <location>
        <begin position="313"/>
        <end position="335"/>
    </location>
</feature>
<keyword evidence="2" id="KW-0472">Membrane</keyword>
<feature type="region of interest" description="Disordered" evidence="1">
    <location>
        <begin position="372"/>
        <end position="393"/>
    </location>
</feature>
<dbReference type="EMBL" id="JAIRBM010000010">
    <property type="protein sequence ID" value="MBZ6077532.1"/>
    <property type="molecule type" value="Genomic_DNA"/>
</dbReference>
<dbReference type="Pfam" id="PF10129">
    <property type="entry name" value="OpgC_C"/>
    <property type="match status" value="1"/>
</dbReference>
<feature type="transmembrane region" description="Helical" evidence="2">
    <location>
        <begin position="341"/>
        <end position="360"/>
    </location>
</feature>
<keyword evidence="2" id="KW-0812">Transmembrane</keyword>
<evidence type="ECO:0000313" key="4">
    <source>
        <dbReference type="Proteomes" id="UP000704176"/>
    </source>
</evidence>
<accession>A0ABS7VRF6</accession>
<feature type="transmembrane region" description="Helical" evidence="2">
    <location>
        <begin position="21"/>
        <end position="41"/>
    </location>
</feature>
<feature type="transmembrane region" description="Helical" evidence="2">
    <location>
        <begin position="53"/>
        <end position="68"/>
    </location>
</feature>
<reference evidence="3 4" key="1">
    <citation type="submission" date="2021-09" db="EMBL/GenBank/DDBJ databases">
        <title>The complete genome sequence of a new microorganism.</title>
        <authorList>
            <person name="Zi Z."/>
        </authorList>
    </citation>
    <scope>NUCLEOTIDE SEQUENCE [LARGE SCALE GENOMIC DNA]</scope>
    <source>
        <strain evidence="3 4">WGZ8</strain>
    </source>
</reference>
<feature type="transmembrane region" description="Helical" evidence="2">
    <location>
        <begin position="274"/>
        <end position="292"/>
    </location>
</feature>
<dbReference type="PANTHER" id="PTHR38592">
    <property type="entry name" value="BLL4819 PROTEIN"/>
    <property type="match status" value="1"/>
</dbReference>
<dbReference type="RefSeq" id="WP_224314023.1">
    <property type="nucleotide sequence ID" value="NZ_JAIRBM010000010.1"/>
</dbReference>
<dbReference type="Proteomes" id="UP000704176">
    <property type="component" value="Unassembled WGS sequence"/>
</dbReference>
<name>A0ABS7VRF6_9HYPH</name>
<feature type="transmembrane region" description="Helical" evidence="2">
    <location>
        <begin position="145"/>
        <end position="165"/>
    </location>
</feature>
<gene>
    <name evidence="3" type="ORF">K9B37_14730</name>
</gene>
<feature type="transmembrane region" description="Helical" evidence="2">
    <location>
        <begin position="200"/>
        <end position="221"/>
    </location>
</feature>
<dbReference type="InterPro" id="IPR014550">
    <property type="entry name" value="UCP028704_OpgC"/>
</dbReference>
<dbReference type="PIRSF" id="PIRSF028704">
    <property type="entry name" value="UPC028704"/>
    <property type="match status" value="1"/>
</dbReference>
<sequence>MMEVHAMKSRERNGTIDFWRGLVLVIIFVNHIPGNIIEHITPRSIGFSDSAEAFIFISGLSLALVYYPKIPQGDIIGVVRRCLRRSFELYRMHLILTAGAIVLFSIGYELSDDIGLIEADGRSAVFGNTTKGITGILLLGHQLGYFNILPLYIALMLWAPVALVLTRIHVLFALAVSFGIYALARDGILALPSWPEPGTWFFNPFAWQLLFTIGIVAGVVFRTRSVPLTRTCLICCLVVVMSSLLVIMDVFGLAPGLRDAAFTQLDLPKYDLGLGRLVHFLAITYLLTQLRVGEKLERTIIGPDLRRLGRNGLMIFAAGSLLSALGQVIMTLTAVKSSASPHIIGMVFTIIGVIGLLALARYLEWNKFNADGPQSGRARSLALPSASPGRLSP</sequence>
<feature type="transmembrane region" description="Helical" evidence="2">
    <location>
        <begin position="233"/>
        <end position="254"/>
    </location>
</feature>
<organism evidence="3 4">
    <name type="scientific">Microvirga puerhi</name>
    <dbReference type="NCBI Taxonomy" id="2876078"/>
    <lineage>
        <taxon>Bacteria</taxon>
        <taxon>Pseudomonadati</taxon>
        <taxon>Pseudomonadota</taxon>
        <taxon>Alphaproteobacteria</taxon>
        <taxon>Hyphomicrobiales</taxon>
        <taxon>Methylobacteriaceae</taxon>
        <taxon>Microvirga</taxon>
    </lineage>
</organism>
<feature type="transmembrane region" description="Helical" evidence="2">
    <location>
        <begin position="172"/>
        <end position="194"/>
    </location>
</feature>
<comment type="caution">
    <text evidence="3">The sequence shown here is derived from an EMBL/GenBank/DDBJ whole genome shotgun (WGS) entry which is preliminary data.</text>
</comment>
<keyword evidence="4" id="KW-1185">Reference proteome</keyword>
<feature type="transmembrane region" description="Helical" evidence="2">
    <location>
        <begin position="89"/>
        <end position="108"/>
    </location>
</feature>
<protein>
    <submittedName>
        <fullName evidence="3">OpgC domain-containing protein</fullName>
    </submittedName>
</protein>
<proteinExistence type="predicted"/>
<evidence type="ECO:0000313" key="3">
    <source>
        <dbReference type="EMBL" id="MBZ6077532.1"/>
    </source>
</evidence>
<evidence type="ECO:0000256" key="2">
    <source>
        <dbReference type="SAM" id="Phobius"/>
    </source>
</evidence>
<keyword evidence="2" id="KW-1133">Transmembrane helix</keyword>
<evidence type="ECO:0000256" key="1">
    <source>
        <dbReference type="SAM" id="MobiDB-lite"/>
    </source>
</evidence>
<dbReference type="PANTHER" id="PTHR38592:SF3">
    <property type="entry name" value="BLL4819 PROTEIN"/>
    <property type="match status" value="1"/>
</dbReference>